<dbReference type="SUPFAM" id="SSF88946">
    <property type="entry name" value="Sigma2 domain of RNA polymerase sigma factors"/>
    <property type="match status" value="1"/>
</dbReference>
<dbReference type="RefSeq" id="WP_156666394.1">
    <property type="nucleotide sequence ID" value="NZ_CP133249.1"/>
</dbReference>
<dbReference type="InterPro" id="IPR013325">
    <property type="entry name" value="RNA_pol_sigma_r2"/>
</dbReference>
<keyword evidence="3" id="KW-0731">Sigma factor</keyword>
<keyword evidence="5" id="KW-0804">Transcription</keyword>
<reference evidence="7" key="1">
    <citation type="submission" date="2019-11" db="EMBL/GenBank/DDBJ databases">
        <authorList>
            <person name="Feng L."/>
        </authorList>
    </citation>
    <scope>NUCLEOTIDE SEQUENCE</scope>
    <source>
        <strain evidence="7">SsimulansLFYP27</strain>
    </source>
</reference>
<proteinExistence type="inferred from homology"/>
<dbReference type="PANTHER" id="PTHR43133">
    <property type="entry name" value="RNA POLYMERASE ECF-TYPE SIGMA FACTO"/>
    <property type="match status" value="1"/>
</dbReference>
<evidence type="ECO:0000256" key="1">
    <source>
        <dbReference type="ARBA" id="ARBA00010641"/>
    </source>
</evidence>
<comment type="similarity">
    <text evidence="1">Belongs to the sigma-70 factor family. ECF subfamily.</text>
</comment>
<evidence type="ECO:0000256" key="4">
    <source>
        <dbReference type="ARBA" id="ARBA00023125"/>
    </source>
</evidence>
<dbReference type="InterPro" id="IPR013324">
    <property type="entry name" value="RNA_pol_sigma_r3/r4-like"/>
</dbReference>
<dbReference type="InterPro" id="IPR036388">
    <property type="entry name" value="WH-like_DNA-bd_sf"/>
</dbReference>
<dbReference type="Gene3D" id="1.10.10.10">
    <property type="entry name" value="Winged helix-like DNA-binding domain superfamily/Winged helix DNA-binding domain"/>
    <property type="match status" value="1"/>
</dbReference>
<dbReference type="GO" id="GO:0016987">
    <property type="term" value="F:sigma factor activity"/>
    <property type="evidence" value="ECO:0007669"/>
    <property type="project" value="UniProtKB-KW"/>
</dbReference>
<dbReference type="GO" id="GO:0006352">
    <property type="term" value="P:DNA-templated transcription initiation"/>
    <property type="evidence" value="ECO:0007669"/>
    <property type="project" value="InterPro"/>
</dbReference>
<evidence type="ECO:0000259" key="6">
    <source>
        <dbReference type="Pfam" id="PF08281"/>
    </source>
</evidence>
<dbReference type="InterPro" id="IPR013249">
    <property type="entry name" value="RNA_pol_sigma70_r4_t2"/>
</dbReference>
<protein>
    <submittedName>
        <fullName evidence="7">RNA polymerase factor sigma-70</fullName>
    </submittedName>
</protein>
<dbReference type="AlphaFoldDB" id="A0A6N2YGT6"/>
<evidence type="ECO:0000256" key="3">
    <source>
        <dbReference type="ARBA" id="ARBA00023082"/>
    </source>
</evidence>
<dbReference type="Pfam" id="PF08281">
    <property type="entry name" value="Sigma70_r4_2"/>
    <property type="match status" value="1"/>
</dbReference>
<dbReference type="InterPro" id="IPR039425">
    <property type="entry name" value="RNA_pol_sigma-70-like"/>
</dbReference>
<evidence type="ECO:0000256" key="2">
    <source>
        <dbReference type="ARBA" id="ARBA00023015"/>
    </source>
</evidence>
<dbReference type="EMBL" id="CACRUO010000007">
    <property type="protein sequence ID" value="VYT65136.1"/>
    <property type="molecule type" value="Genomic_DNA"/>
</dbReference>
<dbReference type="SUPFAM" id="SSF88659">
    <property type="entry name" value="Sigma3 and sigma4 domains of RNA polymerase sigma factors"/>
    <property type="match status" value="1"/>
</dbReference>
<dbReference type="InterPro" id="IPR014284">
    <property type="entry name" value="RNA_pol_sigma-70_dom"/>
</dbReference>
<dbReference type="GO" id="GO:0003677">
    <property type="term" value="F:DNA binding"/>
    <property type="evidence" value="ECO:0007669"/>
    <property type="project" value="UniProtKB-KW"/>
</dbReference>
<dbReference type="NCBIfam" id="TIGR02937">
    <property type="entry name" value="sigma70-ECF"/>
    <property type="match status" value="1"/>
</dbReference>
<evidence type="ECO:0000256" key="5">
    <source>
        <dbReference type="ARBA" id="ARBA00023163"/>
    </source>
</evidence>
<keyword evidence="4" id="KW-0238">DNA-binding</keyword>
<gene>
    <name evidence="7" type="ORF">SSLFYP27_00352</name>
</gene>
<dbReference type="PANTHER" id="PTHR43133:SF8">
    <property type="entry name" value="RNA POLYMERASE SIGMA FACTOR HI_1459-RELATED"/>
    <property type="match status" value="1"/>
</dbReference>
<keyword evidence="2" id="KW-0805">Transcription regulation</keyword>
<feature type="domain" description="RNA polymerase sigma factor 70 region 4 type 2" evidence="6">
    <location>
        <begin position="131"/>
        <end position="182"/>
    </location>
</feature>
<dbReference type="Gene3D" id="1.10.1740.10">
    <property type="match status" value="1"/>
</dbReference>
<name>A0A6N2YGT6_STASI</name>
<organism evidence="7">
    <name type="scientific">Staphylococcus simulans</name>
    <dbReference type="NCBI Taxonomy" id="1286"/>
    <lineage>
        <taxon>Bacteria</taxon>
        <taxon>Bacillati</taxon>
        <taxon>Bacillota</taxon>
        <taxon>Bacilli</taxon>
        <taxon>Bacillales</taxon>
        <taxon>Staphylococcaceae</taxon>
        <taxon>Staphylococcus</taxon>
    </lineage>
</organism>
<evidence type="ECO:0000313" key="7">
    <source>
        <dbReference type="EMBL" id="VYT65136.1"/>
    </source>
</evidence>
<accession>A0A6N2YGT6</accession>
<sequence>MQKTSIPQDIVSLIHLAQMHDDYAMHQLLEVLQPFIRSRLIHPSIAPHDCDDLIQDISLRISRNIYHFKTIETIPFEHYFNRLVSTSKYDYYRRQKRLRLQQDCLVQEAECSYRTQLPSVEAQLILKERSEILLNCCKKLSKLEREVVQYILDDYSPSETAQAMDLSEKTVYNALHRSKVKLRKMQELLDA</sequence>